<organism evidence="1 2">
    <name type="scientific">Phytophthora cactorum</name>
    <dbReference type="NCBI Taxonomy" id="29920"/>
    <lineage>
        <taxon>Eukaryota</taxon>
        <taxon>Sar</taxon>
        <taxon>Stramenopiles</taxon>
        <taxon>Oomycota</taxon>
        <taxon>Peronosporomycetes</taxon>
        <taxon>Peronosporales</taxon>
        <taxon>Peronosporaceae</taxon>
        <taxon>Phytophthora</taxon>
    </lineage>
</organism>
<evidence type="ECO:0000313" key="2">
    <source>
        <dbReference type="Proteomes" id="UP000760860"/>
    </source>
</evidence>
<protein>
    <submittedName>
        <fullName evidence="1">Uncharacterized protein</fullName>
    </submittedName>
</protein>
<reference evidence="1" key="1">
    <citation type="submission" date="2018-05" db="EMBL/GenBank/DDBJ databases">
        <title>Effector identification in a new, highly contiguous assembly of the strawberry crown rot pathogen Phytophthora cactorum.</title>
        <authorList>
            <person name="Armitage A.D."/>
            <person name="Nellist C.F."/>
            <person name="Bates H."/>
            <person name="Vickerstaff R.J."/>
            <person name="Harrison R.J."/>
        </authorList>
    </citation>
    <scope>NUCLEOTIDE SEQUENCE</scope>
    <source>
        <strain evidence="1">P421</strain>
    </source>
</reference>
<dbReference type="EMBL" id="RCMV01000033">
    <property type="protein sequence ID" value="KAG3227504.1"/>
    <property type="molecule type" value="Genomic_DNA"/>
</dbReference>
<dbReference type="AlphaFoldDB" id="A0A8T1LDW7"/>
<sequence length="55" mass="6285">MKSRRATNTGHCAAESPEDLSLYDLLCRAPLCRIERKNGRCAKISSEREEKKCCR</sequence>
<accession>A0A8T1LDW7</accession>
<dbReference type="Proteomes" id="UP000760860">
    <property type="component" value="Unassembled WGS sequence"/>
</dbReference>
<comment type="caution">
    <text evidence="1">The sequence shown here is derived from an EMBL/GenBank/DDBJ whole genome shotgun (WGS) entry which is preliminary data.</text>
</comment>
<proteinExistence type="predicted"/>
<evidence type="ECO:0000313" key="1">
    <source>
        <dbReference type="EMBL" id="KAG3227504.1"/>
    </source>
</evidence>
<name>A0A8T1LDW7_9STRA</name>
<gene>
    <name evidence="1" type="ORF">PC129_g1937</name>
</gene>